<reference evidence="1" key="1">
    <citation type="journal article" date="2020" name="Stud. Mycol.">
        <title>101 Dothideomycetes genomes: a test case for predicting lifestyles and emergence of pathogens.</title>
        <authorList>
            <person name="Haridas S."/>
            <person name="Albert R."/>
            <person name="Binder M."/>
            <person name="Bloem J."/>
            <person name="Labutti K."/>
            <person name="Salamov A."/>
            <person name="Andreopoulos B."/>
            <person name="Baker S."/>
            <person name="Barry K."/>
            <person name="Bills G."/>
            <person name="Bluhm B."/>
            <person name="Cannon C."/>
            <person name="Castanera R."/>
            <person name="Culley D."/>
            <person name="Daum C."/>
            <person name="Ezra D."/>
            <person name="Gonzalez J."/>
            <person name="Henrissat B."/>
            <person name="Kuo A."/>
            <person name="Liang C."/>
            <person name="Lipzen A."/>
            <person name="Lutzoni F."/>
            <person name="Magnuson J."/>
            <person name="Mondo S."/>
            <person name="Nolan M."/>
            <person name="Ohm R."/>
            <person name="Pangilinan J."/>
            <person name="Park H.-J."/>
            <person name="Ramirez L."/>
            <person name="Alfaro M."/>
            <person name="Sun H."/>
            <person name="Tritt A."/>
            <person name="Yoshinaga Y."/>
            <person name="Zwiers L.-H."/>
            <person name="Turgeon B."/>
            <person name="Goodwin S."/>
            <person name="Spatafora J."/>
            <person name="Crous P."/>
            <person name="Grigoriev I."/>
        </authorList>
    </citation>
    <scope>NUCLEOTIDE SEQUENCE</scope>
    <source>
        <strain evidence="1">CBS 122681</strain>
    </source>
</reference>
<evidence type="ECO:0000313" key="1">
    <source>
        <dbReference type="EMBL" id="KAF2649668.1"/>
    </source>
</evidence>
<gene>
    <name evidence="1" type="ORF">K491DRAFT_173118</name>
</gene>
<dbReference type="EMBL" id="MU004483">
    <property type="protein sequence ID" value="KAF2649668.1"/>
    <property type="molecule type" value="Genomic_DNA"/>
</dbReference>
<name>A0A6A6STA7_9PLEO</name>
<keyword evidence="2" id="KW-1185">Reference proteome</keyword>
<dbReference type="Proteomes" id="UP000799324">
    <property type="component" value="Unassembled WGS sequence"/>
</dbReference>
<dbReference type="AlphaFoldDB" id="A0A6A6STA7"/>
<sequence>MIKFTLFYLLSSTPEHSAAATVFAPRRSLLFLISASEKATCTDSPSIYAFAGLVFVSGYGPVMGVVGSSFSSCMMVFCPCLRIRLSNVCIRASTRGLHAVGAMDDGSGG</sequence>
<proteinExistence type="predicted"/>
<evidence type="ECO:0000313" key="2">
    <source>
        <dbReference type="Proteomes" id="UP000799324"/>
    </source>
</evidence>
<accession>A0A6A6STA7</accession>
<protein>
    <submittedName>
        <fullName evidence="1">Uncharacterized protein</fullName>
    </submittedName>
</protein>
<organism evidence="1 2">
    <name type="scientific">Lophiostoma macrostomum CBS 122681</name>
    <dbReference type="NCBI Taxonomy" id="1314788"/>
    <lineage>
        <taxon>Eukaryota</taxon>
        <taxon>Fungi</taxon>
        <taxon>Dikarya</taxon>
        <taxon>Ascomycota</taxon>
        <taxon>Pezizomycotina</taxon>
        <taxon>Dothideomycetes</taxon>
        <taxon>Pleosporomycetidae</taxon>
        <taxon>Pleosporales</taxon>
        <taxon>Lophiostomataceae</taxon>
        <taxon>Lophiostoma</taxon>
    </lineage>
</organism>